<organism evidence="1">
    <name type="scientific">Arundo donax</name>
    <name type="common">Giant reed</name>
    <name type="synonym">Donax arundinaceus</name>
    <dbReference type="NCBI Taxonomy" id="35708"/>
    <lineage>
        <taxon>Eukaryota</taxon>
        <taxon>Viridiplantae</taxon>
        <taxon>Streptophyta</taxon>
        <taxon>Embryophyta</taxon>
        <taxon>Tracheophyta</taxon>
        <taxon>Spermatophyta</taxon>
        <taxon>Magnoliopsida</taxon>
        <taxon>Liliopsida</taxon>
        <taxon>Poales</taxon>
        <taxon>Poaceae</taxon>
        <taxon>PACMAD clade</taxon>
        <taxon>Arundinoideae</taxon>
        <taxon>Arundineae</taxon>
        <taxon>Arundo</taxon>
    </lineage>
</organism>
<protein>
    <submittedName>
        <fullName evidence="1">Uncharacterized protein</fullName>
    </submittedName>
</protein>
<dbReference type="AlphaFoldDB" id="A0A0A8XVJ7"/>
<reference evidence="1" key="1">
    <citation type="submission" date="2014-09" db="EMBL/GenBank/DDBJ databases">
        <authorList>
            <person name="Magalhaes I.L.F."/>
            <person name="Oliveira U."/>
            <person name="Santos F.R."/>
            <person name="Vidigal T.H.D.A."/>
            <person name="Brescovit A.D."/>
            <person name="Santos A.J."/>
        </authorList>
    </citation>
    <scope>NUCLEOTIDE SEQUENCE</scope>
    <source>
        <tissue evidence="1">Shoot tissue taken approximately 20 cm above the soil surface</tissue>
    </source>
</reference>
<evidence type="ECO:0000313" key="1">
    <source>
        <dbReference type="EMBL" id="JAD16783.1"/>
    </source>
</evidence>
<sequence length="56" mass="6631">MLVLWTGPRNTWINKTTYKPELNPTEFSSFKCNTWNKYVLFVNLNNVATHHQMVVC</sequence>
<name>A0A0A8XVJ7_ARUDO</name>
<reference evidence="1" key="2">
    <citation type="journal article" date="2015" name="Data Brief">
        <title>Shoot transcriptome of the giant reed, Arundo donax.</title>
        <authorList>
            <person name="Barrero R.A."/>
            <person name="Guerrero F.D."/>
            <person name="Moolhuijzen P."/>
            <person name="Goolsby J.A."/>
            <person name="Tidwell J."/>
            <person name="Bellgard S.E."/>
            <person name="Bellgard M.I."/>
        </authorList>
    </citation>
    <scope>NUCLEOTIDE SEQUENCE</scope>
    <source>
        <tissue evidence="1">Shoot tissue taken approximately 20 cm above the soil surface</tissue>
    </source>
</reference>
<proteinExistence type="predicted"/>
<accession>A0A0A8XVJ7</accession>
<dbReference type="EMBL" id="GBRH01281112">
    <property type="protein sequence ID" value="JAD16783.1"/>
    <property type="molecule type" value="Transcribed_RNA"/>
</dbReference>